<keyword evidence="4" id="KW-1185">Reference proteome</keyword>
<gene>
    <name evidence="3" type="ORF">SEMRO_469_G149370.1</name>
</gene>
<feature type="region of interest" description="Disordered" evidence="2">
    <location>
        <begin position="1"/>
        <end position="52"/>
    </location>
</feature>
<reference evidence="3" key="1">
    <citation type="submission" date="2020-06" db="EMBL/GenBank/DDBJ databases">
        <authorList>
            <consortium name="Plant Systems Biology data submission"/>
        </authorList>
    </citation>
    <scope>NUCLEOTIDE SEQUENCE</scope>
    <source>
        <strain evidence="3">D6</strain>
    </source>
</reference>
<evidence type="ECO:0000313" key="3">
    <source>
        <dbReference type="EMBL" id="CAB9511128.1"/>
    </source>
</evidence>
<dbReference type="PANTHER" id="PTHR10605">
    <property type="entry name" value="HEPARAN SULFATE SULFOTRANSFERASE"/>
    <property type="match status" value="1"/>
</dbReference>
<evidence type="ECO:0000256" key="1">
    <source>
        <dbReference type="ARBA" id="ARBA00022679"/>
    </source>
</evidence>
<organism evidence="3 4">
    <name type="scientific">Seminavis robusta</name>
    <dbReference type="NCBI Taxonomy" id="568900"/>
    <lineage>
        <taxon>Eukaryota</taxon>
        <taxon>Sar</taxon>
        <taxon>Stramenopiles</taxon>
        <taxon>Ochrophyta</taxon>
        <taxon>Bacillariophyta</taxon>
        <taxon>Bacillariophyceae</taxon>
        <taxon>Bacillariophycidae</taxon>
        <taxon>Naviculales</taxon>
        <taxon>Naviculaceae</taxon>
        <taxon>Seminavis</taxon>
    </lineage>
</organism>
<protein>
    <submittedName>
        <fullName evidence="3">Uncharacterized protein</fullName>
    </submittedName>
</protein>
<dbReference type="GO" id="GO:0008146">
    <property type="term" value="F:sulfotransferase activity"/>
    <property type="evidence" value="ECO:0007669"/>
    <property type="project" value="InterPro"/>
</dbReference>
<dbReference type="SUPFAM" id="SSF52540">
    <property type="entry name" value="P-loop containing nucleoside triphosphate hydrolases"/>
    <property type="match status" value="1"/>
</dbReference>
<feature type="compositionally biased region" description="Low complexity" evidence="2">
    <location>
        <begin position="225"/>
        <end position="250"/>
    </location>
</feature>
<keyword evidence="1" id="KW-0808">Transferase</keyword>
<feature type="region of interest" description="Disordered" evidence="2">
    <location>
        <begin position="216"/>
        <end position="330"/>
    </location>
</feature>
<dbReference type="EMBL" id="CAICTM010000468">
    <property type="protein sequence ID" value="CAB9511128.1"/>
    <property type="molecule type" value="Genomic_DNA"/>
</dbReference>
<feature type="compositionally biased region" description="Polar residues" evidence="2">
    <location>
        <begin position="291"/>
        <end position="313"/>
    </location>
</feature>
<dbReference type="InterPro" id="IPR037359">
    <property type="entry name" value="NST/OST"/>
</dbReference>
<dbReference type="Gene3D" id="3.40.50.300">
    <property type="entry name" value="P-loop containing nucleotide triphosphate hydrolases"/>
    <property type="match status" value="1"/>
</dbReference>
<sequence length="716" mass="80891">MQKKHDGEYPVPTTTTVPNPTIIVSPTSSGITNTGTINSITANSTPSSEKRQRKTLLIQKQRLNYLQQQQQHQHSLHLPNMNHSNGSASSFLHVHSPNSNNRIIHPLDIATDMSESSQQSLISTTSAATGTITHTTSATGFRSMAHRILRRSSNHHQSSTASIRIKRFIRVMGMIAIFCLLGLLREQTANGSNQRFQNGDKQIKAQSADDDGHLIQKQKDKQKEIQASLQQEQQQPNDTTPSELSSSTTTANAPMTALDNDVPEEIVTSLDAEPDTTITDSTGEVDDQKRSSNPSTTTDAASKRNQQKTNNNKPIIKISQPKQPTFPKATYDPSMRLQLAALPPDSTNNHSFVRRYCDLQGTDWFPRNDNRQNNHQNNNSTTQWHSRAPFALLLGPDHGGSHVLWQLLSTHPQMAEALQSQFFTYNAKKFAKQEVDANSKSVRIRTRAARHAYMARHVRTQRQLQRHSTQVVIDTVPETLLYEHLMAPLILCSMPWVKLVMTVRHPLVRLLQQYRAAQQRGLTLSLENWISRDLERMQQAGLLVPDGDQAQQRQAALKAITNRQAWERYQQQTPTAWEASVGQSLYEAMVQPWFQWMQETGRNPQTEIVVVQHEVFTADIETEYAALLRQLGLAPHAPPAALVESLRKQAKQEVDSWKTEFGDEKVRKQLKHFFQPYNKLFDEFLKNTYGTATIGGDDDEDGVPLLRWKPSLWKTG</sequence>
<accession>A0A9N8DY91</accession>
<dbReference type="PANTHER" id="PTHR10605:SF56">
    <property type="entry name" value="BIFUNCTIONAL HEPARAN SULFATE N-DEACETYLASE_N-SULFOTRANSFERASE"/>
    <property type="match status" value="1"/>
</dbReference>
<dbReference type="InterPro" id="IPR027417">
    <property type="entry name" value="P-loop_NTPase"/>
</dbReference>
<feature type="compositionally biased region" description="Low complexity" evidence="2">
    <location>
        <begin position="10"/>
        <end position="45"/>
    </location>
</feature>
<evidence type="ECO:0000313" key="4">
    <source>
        <dbReference type="Proteomes" id="UP001153069"/>
    </source>
</evidence>
<comment type="caution">
    <text evidence="3">The sequence shown here is derived from an EMBL/GenBank/DDBJ whole genome shotgun (WGS) entry which is preliminary data.</text>
</comment>
<proteinExistence type="predicted"/>
<name>A0A9N8DY91_9STRA</name>
<dbReference type="Proteomes" id="UP001153069">
    <property type="component" value="Unassembled WGS sequence"/>
</dbReference>
<dbReference type="AlphaFoldDB" id="A0A9N8DY91"/>
<dbReference type="OrthoDB" id="47602at2759"/>
<evidence type="ECO:0000256" key="2">
    <source>
        <dbReference type="SAM" id="MobiDB-lite"/>
    </source>
</evidence>